<organism evidence="4 5">
    <name type="scientific">Ohtaekwangia kribbensis</name>
    <dbReference type="NCBI Taxonomy" id="688913"/>
    <lineage>
        <taxon>Bacteria</taxon>
        <taxon>Pseudomonadati</taxon>
        <taxon>Bacteroidota</taxon>
        <taxon>Cytophagia</taxon>
        <taxon>Cytophagales</taxon>
        <taxon>Fulvivirgaceae</taxon>
        <taxon>Ohtaekwangia</taxon>
    </lineage>
</organism>
<feature type="transmembrane region" description="Helical" evidence="2">
    <location>
        <begin position="12"/>
        <end position="31"/>
    </location>
</feature>
<dbReference type="EMBL" id="JBHTKA010000001">
    <property type="protein sequence ID" value="MFD0998320.1"/>
    <property type="molecule type" value="Genomic_DNA"/>
</dbReference>
<gene>
    <name evidence="4" type="ORF">ACFQ21_03340</name>
</gene>
<feature type="domain" description="GAF" evidence="3">
    <location>
        <begin position="327"/>
        <end position="465"/>
    </location>
</feature>
<reference evidence="5" key="1">
    <citation type="journal article" date="2019" name="Int. J. Syst. Evol. Microbiol.">
        <title>The Global Catalogue of Microorganisms (GCM) 10K type strain sequencing project: providing services to taxonomists for standard genome sequencing and annotation.</title>
        <authorList>
            <consortium name="The Broad Institute Genomics Platform"/>
            <consortium name="The Broad Institute Genome Sequencing Center for Infectious Disease"/>
            <person name="Wu L."/>
            <person name="Ma J."/>
        </authorList>
    </citation>
    <scope>NUCLEOTIDE SEQUENCE [LARGE SCALE GENOMIC DNA]</scope>
    <source>
        <strain evidence="5">CCUG 58938</strain>
    </source>
</reference>
<evidence type="ECO:0000256" key="1">
    <source>
        <dbReference type="SAM" id="Coils"/>
    </source>
</evidence>
<comment type="caution">
    <text evidence="4">The sequence shown here is derived from an EMBL/GenBank/DDBJ whole genome shotgun (WGS) entry which is preliminary data.</text>
</comment>
<protein>
    <submittedName>
        <fullName evidence="4">GAF domain-containing protein</fullName>
    </submittedName>
</protein>
<feature type="coiled-coil region" evidence="1">
    <location>
        <begin position="473"/>
        <end position="518"/>
    </location>
</feature>
<evidence type="ECO:0000259" key="3">
    <source>
        <dbReference type="Pfam" id="PF13185"/>
    </source>
</evidence>
<dbReference type="InterPro" id="IPR003018">
    <property type="entry name" value="GAF"/>
</dbReference>
<evidence type="ECO:0000256" key="2">
    <source>
        <dbReference type="SAM" id="Phobius"/>
    </source>
</evidence>
<evidence type="ECO:0000313" key="5">
    <source>
        <dbReference type="Proteomes" id="UP001597112"/>
    </source>
</evidence>
<evidence type="ECO:0000313" key="4">
    <source>
        <dbReference type="EMBL" id="MFD0998320.1"/>
    </source>
</evidence>
<accession>A0ABW3JWG4</accession>
<name>A0ABW3JWG4_9BACT</name>
<keyword evidence="5" id="KW-1185">Reference proteome</keyword>
<keyword evidence="2" id="KW-1133">Transmembrane helix</keyword>
<proteinExistence type="predicted"/>
<dbReference type="RefSeq" id="WP_377574826.1">
    <property type="nucleotide sequence ID" value="NZ_JBHTKA010000001.1"/>
</dbReference>
<keyword evidence="2" id="KW-0812">Transmembrane</keyword>
<dbReference type="Pfam" id="PF13185">
    <property type="entry name" value="GAF_2"/>
    <property type="match status" value="1"/>
</dbReference>
<dbReference type="InterPro" id="IPR029016">
    <property type="entry name" value="GAF-like_dom_sf"/>
</dbReference>
<dbReference type="SUPFAM" id="SSF55781">
    <property type="entry name" value="GAF domain-like"/>
    <property type="match status" value="1"/>
</dbReference>
<feature type="coiled-coil region" evidence="1">
    <location>
        <begin position="284"/>
        <end position="335"/>
    </location>
</feature>
<keyword evidence="1" id="KW-0175">Coiled coil</keyword>
<dbReference type="Gene3D" id="3.30.450.40">
    <property type="match status" value="1"/>
</dbReference>
<keyword evidence="2" id="KW-0472">Membrane</keyword>
<sequence length="519" mass="59191">MKIVSFVRKKSIVAVVTIVSLLLVINAVLVYHNKNIIIRNTAIIHKSDEISNLVDQLLSVMLHNLEMGIRGYGVTKDVNILSPALDAINVKDKRFDAIKIALDSQQYDTAPLEELRNAYSDYMDFVLEMKKMIDLDSTQRVKEMMKEDRGLQVFLKWWDVGRKIQTYERTIKAQANSDYKSAVNNNLYLQAFILLIGLPTLGYVVYKLQSDERQRQALLLNLEENNRKYIFDPGTTIAAADAEQVIENSIVNLQQASRFIENIAEGKYTAEWAGLNEANEDLNKTSLAGRLSNMRAQLEQMKREEERRLWSNEGLTRFSEIVRNHQSNLAELTNEVIRFLTQYLEAQQGGLFALREDAAGSYLELSACYAFDKKKFVERRIDIGVGLVGQAYLEGETMLLTKLPQGYTYITSGMGEATPGCLVIVPMKHNDKIEAIVEVASLTKLEDYKITFLEKAGEFVASALQGVRTTEKMQELLLTSQRQAEEMRATEEELRQNLEELQATQEAMIRKQEELDREE</sequence>
<dbReference type="Proteomes" id="UP001597112">
    <property type="component" value="Unassembled WGS sequence"/>
</dbReference>